<comment type="catalytic activity">
    <reaction evidence="10">
        <text>adenylyl-molybdopterin + molybdate = Mo-molybdopterin + AMP + H(+)</text>
        <dbReference type="Rhea" id="RHEA:35047"/>
        <dbReference type="ChEBI" id="CHEBI:15378"/>
        <dbReference type="ChEBI" id="CHEBI:36264"/>
        <dbReference type="ChEBI" id="CHEBI:62727"/>
        <dbReference type="ChEBI" id="CHEBI:71302"/>
        <dbReference type="ChEBI" id="CHEBI:456215"/>
        <dbReference type="EC" id="2.10.1.1"/>
    </reaction>
</comment>
<comment type="pathway">
    <text evidence="3 11">Cofactor biosynthesis; molybdopterin biosynthesis.</text>
</comment>
<dbReference type="InterPro" id="IPR005110">
    <property type="entry name" value="MoeA_linker/N"/>
</dbReference>
<evidence type="ECO:0000256" key="6">
    <source>
        <dbReference type="ARBA" id="ARBA00022679"/>
    </source>
</evidence>
<evidence type="ECO:0000256" key="9">
    <source>
        <dbReference type="ARBA" id="ARBA00023150"/>
    </source>
</evidence>
<keyword evidence="6 11" id="KW-0808">Transferase</keyword>
<dbReference type="GO" id="GO:0006777">
    <property type="term" value="P:Mo-molybdopterin cofactor biosynthetic process"/>
    <property type="evidence" value="ECO:0007669"/>
    <property type="project" value="UniProtKB-UniRule"/>
</dbReference>
<dbReference type="InterPro" id="IPR036688">
    <property type="entry name" value="MoeA_C_domain_IV_sf"/>
</dbReference>
<dbReference type="OrthoDB" id="9804758at2"/>
<keyword evidence="8 11" id="KW-0460">Magnesium</keyword>
<comment type="caution">
    <text evidence="13">The sequence shown here is derived from an EMBL/GenBank/DDBJ whole genome shotgun (WGS) entry which is preliminary data.</text>
</comment>
<evidence type="ECO:0000256" key="3">
    <source>
        <dbReference type="ARBA" id="ARBA00005046"/>
    </source>
</evidence>
<dbReference type="CDD" id="cd00887">
    <property type="entry name" value="MoeA"/>
    <property type="match status" value="1"/>
</dbReference>
<dbReference type="Gene3D" id="3.90.105.10">
    <property type="entry name" value="Molybdopterin biosynthesis moea protein, domain 2"/>
    <property type="match status" value="1"/>
</dbReference>
<dbReference type="Gene3D" id="3.40.980.10">
    <property type="entry name" value="MoaB/Mog-like domain"/>
    <property type="match status" value="1"/>
</dbReference>
<reference evidence="13 14" key="1">
    <citation type="submission" date="2017-01" db="EMBL/GenBank/DDBJ databases">
        <title>Genome Sequencing of a Marine Spirillum, Oceanospirillum multiglobuliferum ATCC 33336, from Japan.</title>
        <authorList>
            <person name="Carney J.G."/>
            <person name="Trachtenberg A.M."/>
            <person name="Rheaume B.A."/>
            <person name="Linnane J.D."/>
            <person name="Pitts N.L."/>
            <person name="Mykles D.L."/>
            <person name="Maclea K.S."/>
        </authorList>
    </citation>
    <scope>NUCLEOTIDE SEQUENCE [LARGE SCALE GENOMIC DNA]</scope>
    <source>
        <strain evidence="13 14">ATCC 33336</strain>
    </source>
</reference>
<dbReference type="Pfam" id="PF00994">
    <property type="entry name" value="MoCF_biosynth"/>
    <property type="match status" value="1"/>
</dbReference>
<dbReference type="SUPFAM" id="SSF63882">
    <property type="entry name" value="MoeA N-terminal region -like"/>
    <property type="match status" value="1"/>
</dbReference>
<dbReference type="InterPro" id="IPR038987">
    <property type="entry name" value="MoeA-like"/>
</dbReference>
<dbReference type="GO" id="GO:0005829">
    <property type="term" value="C:cytosol"/>
    <property type="evidence" value="ECO:0007669"/>
    <property type="project" value="TreeGrafter"/>
</dbReference>
<protein>
    <recommendedName>
        <fullName evidence="11">Molybdopterin molybdenumtransferase</fullName>
        <ecNumber evidence="11">2.10.1.1</ecNumber>
    </recommendedName>
</protein>
<dbReference type="SUPFAM" id="SSF63867">
    <property type="entry name" value="MoeA C-terminal domain-like"/>
    <property type="match status" value="1"/>
</dbReference>
<dbReference type="InterPro" id="IPR001453">
    <property type="entry name" value="MoaB/Mog_dom"/>
</dbReference>
<dbReference type="SMART" id="SM00852">
    <property type="entry name" value="MoCF_biosynth"/>
    <property type="match status" value="1"/>
</dbReference>
<dbReference type="InterPro" id="IPR036425">
    <property type="entry name" value="MoaB/Mog-like_dom_sf"/>
</dbReference>
<evidence type="ECO:0000256" key="4">
    <source>
        <dbReference type="ARBA" id="ARBA00010763"/>
    </source>
</evidence>
<accession>A0A1T4P7J5</accession>
<dbReference type="FunFam" id="3.40.980.10:FF:000004">
    <property type="entry name" value="Molybdopterin molybdenumtransferase"/>
    <property type="match status" value="1"/>
</dbReference>
<evidence type="ECO:0000256" key="10">
    <source>
        <dbReference type="ARBA" id="ARBA00047317"/>
    </source>
</evidence>
<dbReference type="GO" id="GO:0061599">
    <property type="term" value="F:molybdopterin molybdotransferase activity"/>
    <property type="evidence" value="ECO:0007669"/>
    <property type="project" value="UniProtKB-UniRule"/>
</dbReference>
<dbReference type="GO" id="GO:0046872">
    <property type="term" value="F:metal ion binding"/>
    <property type="evidence" value="ECO:0007669"/>
    <property type="project" value="UniProtKB-UniRule"/>
</dbReference>
<dbReference type="PANTHER" id="PTHR10192:SF5">
    <property type="entry name" value="GEPHYRIN"/>
    <property type="match status" value="1"/>
</dbReference>
<keyword evidence="14" id="KW-1185">Reference proteome</keyword>
<keyword evidence="7 11" id="KW-0479">Metal-binding</keyword>
<dbReference type="NCBIfam" id="NF045515">
    <property type="entry name" value="Glp_gephyrin"/>
    <property type="match status" value="1"/>
</dbReference>
<comment type="cofactor">
    <cofactor evidence="1 11">
        <name>Mg(2+)</name>
        <dbReference type="ChEBI" id="CHEBI:18420"/>
    </cofactor>
</comment>
<evidence type="ECO:0000256" key="2">
    <source>
        <dbReference type="ARBA" id="ARBA00002901"/>
    </source>
</evidence>
<dbReference type="STRING" id="64969.SAMN02745127_01385"/>
<comment type="similarity">
    <text evidence="4 11">Belongs to the MoeA family.</text>
</comment>
<evidence type="ECO:0000313" key="14">
    <source>
        <dbReference type="Proteomes" id="UP000191418"/>
    </source>
</evidence>
<dbReference type="Proteomes" id="UP000191418">
    <property type="component" value="Unassembled WGS sequence"/>
</dbReference>
<dbReference type="InterPro" id="IPR036135">
    <property type="entry name" value="MoeA_linker/N_sf"/>
</dbReference>
<dbReference type="Pfam" id="PF03454">
    <property type="entry name" value="MoeA_C"/>
    <property type="match status" value="1"/>
</dbReference>
<dbReference type="AlphaFoldDB" id="A0A1T4P7J5"/>
<proteinExistence type="inferred from homology"/>
<comment type="function">
    <text evidence="2 11">Catalyzes the insertion of molybdate into adenylated molybdopterin with the concomitant release of AMP.</text>
</comment>
<dbReference type="SUPFAM" id="SSF53218">
    <property type="entry name" value="Molybdenum cofactor biosynthesis proteins"/>
    <property type="match status" value="1"/>
</dbReference>
<gene>
    <name evidence="13" type="ORF">BTE48_12175</name>
</gene>
<keyword evidence="9 11" id="KW-0501">Molybdenum cofactor biosynthesis</keyword>
<dbReference type="InterPro" id="IPR008284">
    <property type="entry name" value="MoCF_biosynth_CS"/>
</dbReference>
<dbReference type="EC" id="2.10.1.1" evidence="11"/>
<evidence type="ECO:0000256" key="5">
    <source>
        <dbReference type="ARBA" id="ARBA00022505"/>
    </source>
</evidence>
<feature type="domain" description="MoaB/Mog" evidence="12">
    <location>
        <begin position="192"/>
        <end position="329"/>
    </location>
</feature>
<evidence type="ECO:0000259" key="12">
    <source>
        <dbReference type="SMART" id="SM00852"/>
    </source>
</evidence>
<evidence type="ECO:0000256" key="7">
    <source>
        <dbReference type="ARBA" id="ARBA00022723"/>
    </source>
</evidence>
<evidence type="ECO:0000256" key="11">
    <source>
        <dbReference type="RuleBase" id="RU365090"/>
    </source>
</evidence>
<dbReference type="PANTHER" id="PTHR10192">
    <property type="entry name" value="MOLYBDOPTERIN BIOSYNTHESIS PROTEIN"/>
    <property type="match status" value="1"/>
</dbReference>
<name>A0A1T4P7J5_9GAMM</name>
<organism evidence="13 14">
    <name type="scientific">Oceanospirillum multiglobuliferum</name>
    <dbReference type="NCBI Taxonomy" id="64969"/>
    <lineage>
        <taxon>Bacteria</taxon>
        <taxon>Pseudomonadati</taxon>
        <taxon>Pseudomonadota</taxon>
        <taxon>Gammaproteobacteria</taxon>
        <taxon>Oceanospirillales</taxon>
        <taxon>Oceanospirillaceae</taxon>
        <taxon>Oceanospirillum</taxon>
    </lineage>
</organism>
<dbReference type="InterPro" id="IPR005111">
    <property type="entry name" value="MoeA_C_domain_IV"/>
</dbReference>
<dbReference type="UniPathway" id="UPA00344"/>
<dbReference type="EMBL" id="MTSM01000017">
    <property type="protein sequence ID" value="OPX54866.1"/>
    <property type="molecule type" value="Genomic_DNA"/>
</dbReference>
<keyword evidence="5 11" id="KW-0500">Molybdenum</keyword>
<evidence type="ECO:0000256" key="1">
    <source>
        <dbReference type="ARBA" id="ARBA00001946"/>
    </source>
</evidence>
<dbReference type="Pfam" id="PF03453">
    <property type="entry name" value="MoeA_N"/>
    <property type="match status" value="1"/>
</dbReference>
<evidence type="ECO:0000313" key="13">
    <source>
        <dbReference type="EMBL" id="OPX54866.1"/>
    </source>
</evidence>
<dbReference type="RefSeq" id="WP_078745001.1">
    <property type="nucleotide sequence ID" value="NZ_FUXG01000007.1"/>
</dbReference>
<dbReference type="PROSITE" id="PS01079">
    <property type="entry name" value="MOCF_BIOSYNTHESIS_2"/>
    <property type="match status" value="1"/>
</dbReference>
<sequence>MRSNNSKDPCDQQGLMPVDEAISQICSAIQAVGTETRALSQAFGYVLAEAVKAQVNVPPVDNSAMDGYAVCLDDLQQNRVLPVSQRIPAGSQPAPLQAGTCARVFTGAEIPLGADTVVMQEQVLLVNDATLGTVVSFPEQLSQGTHIRRAGQDIMQGAVLLESGTRLDAVSLGLIASVGQGQVTVYRKLKVALLSTGDELVEPGLPLKGGQIYNSNRYLLLSLLNGLGCEVVDLGIVPDTHTATLFALQQAAEQADLVITSGGVSVGEEDHVKSCVQELGSLNLWRIAMKPGKPLAFGQIENAYFIGLPGNPVSAFLTCLIAVRPALAVLQGRGAQAVPIYQHAVANFDIEAGQRREYLRVQSIPAQENELPSQPTRLELFANQNSGVLTSCQWADALAIIEPGQKIRSGDWVRYLPMAHLLLAP</sequence>
<dbReference type="NCBIfam" id="TIGR00177">
    <property type="entry name" value="molyb_syn"/>
    <property type="match status" value="1"/>
</dbReference>
<dbReference type="Gene3D" id="2.40.340.10">
    <property type="entry name" value="MoeA, C-terminal, domain IV"/>
    <property type="match status" value="1"/>
</dbReference>
<evidence type="ECO:0000256" key="8">
    <source>
        <dbReference type="ARBA" id="ARBA00022842"/>
    </source>
</evidence>
<dbReference type="Gene3D" id="2.170.190.11">
    <property type="entry name" value="Molybdopterin biosynthesis moea protein, domain 3"/>
    <property type="match status" value="1"/>
</dbReference>